<comment type="caution">
    <text evidence="1">The sequence shown here is derived from an EMBL/GenBank/DDBJ whole genome shotgun (WGS) entry which is preliminary data.</text>
</comment>
<sequence length="76" mass="8388">MGLELSSIVAWQALIQIDLFPPPAGEGSSYEASSKDFRPSLSWSLDNGWIVPIPSVIDNHHPCALVDQTSEPREFH</sequence>
<evidence type="ECO:0000313" key="1">
    <source>
        <dbReference type="EMBL" id="KAJ6689278.1"/>
    </source>
</evidence>
<dbReference type="AlphaFoldDB" id="A0A9Q0PJA7"/>
<dbReference type="OrthoDB" id="1894168at2759"/>
<dbReference type="PANTHER" id="PTHR36805:SF7">
    <property type="entry name" value="AGENET DOMAIN-CONTAINING PROTEIN"/>
    <property type="match status" value="1"/>
</dbReference>
<reference evidence="1" key="2">
    <citation type="journal article" date="2023" name="Int. J. Mol. Sci.">
        <title>De Novo Assembly and Annotation of 11 Diverse Shrub Willow (Salix) Genomes Reveals Novel Gene Organization in Sex-Linked Regions.</title>
        <authorList>
            <person name="Hyden B."/>
            <person name="Feng K."/>
            <person name="Yates T.B."/>
            <person name="Jawdy S."/>
            <person name="Cereghino C."/>
            <person name="Smart L.B."/>
            <person name="Muchero W."/>
        </authorList>
    </citation>
    <scope>NUCLEOTIDE SEQUENCE [LARGE SCALE GENOMIC DNA]</scope>
    <source>
        <tissue evidence="1">Shoot tip</tissue>
    </source>
</reference>
<evidence type="ECO:0000313" key="2">
    <source>
        <dbReference type="Proteomes" id="UP001151529"/>
    </source>
</evidence>
<proteinExistence type="predicted"/>
<accession>A0A9Q0PJA7</accession>
<keyword evidence="2" id="KW-1185">Reference proteome</keyword>
<reference evidence="1" key="1">
    <citation type="submission" date="2022-11" db="EMBL/GenBank/DDBJ databases">
        <authorList>
            <person name="Hyden B.L."/>
            <person name="Feng K."/>
            <person name="Yates T."/>
            <person name="Jawdy S."/>
            <person name="Smart L.B."/>
            <person name="Muchero W."/>
        </authorList>
    </citation>
    <scope>NUCLEOTIDE SEQUENCE</scope>
    <source>
        <tissue evidence="1">Shoot tip</tissue>
    </source>
</reference>
<dbReference type="EMBL" id="JAPFFL010000012">
    <property type="protein sequence ID" value="KAJ6689278.1"/>
    <property type="molecule type" value="Genomic_DNA"/>
</dbReference>
<organism evidence="1 2">
    <name type="scientific">Salix viminalis</name>
    <name type="common">Common osier</name>
    <name type="synonym">Basket willow</name>
    <dbReference type="NCBI Taxonomy" id="40686"/>
    <lineage>
        <taxon>Eukaryota</taxon>
        <taxon>Viridiplantae</taxon>
        <taxon>Streptophyta</taxon>
        <taxon>Embryophyta</taxon>
        <taxon>Tracheophyta</taxon>
        <taxon>Spermatophyta</taxon>
        <taxon>Magnoliopsida</taxon>
        <taxon>eudicotyledons</taxon>
        <taxon>Gunneridae</taxon>
        <taxon>Pentapetalae</taxon>
        <taxon>rosids</taxon>
        <taxon>fabids</taxon>
        <taxon>Malpighiales</taxon>
        <taxon>Salicaceae</taxon>
        <taxon>Saliceae</taxon>
        <taxon>Salix</taxon>
    </lineage>
</organism>
<name>A0A9Q0PJA7_SALVM</name>
<gene>
    <name evidence="1" type="ORF">OIU85_005660</name>
</gene>
<dbReference type="PANTHER" id="PTHR36805">
    <property type="entry name" value="AGENET DOMAIN-CONTAINING PROTEIN"/>
    <property type="match status" value="1"/>
</dbReference>
<protein>
    <submittedName>
        <fullName evidence="1">Uncharacterized protein</fullName>
    </submittedName>
</protein>
<dbReference type="Proteomes" id="UP001151529">
    <property type="component" value="Chromosome 8"/>
</dbReference>